<dbReference type="AlphaFoldDB" id="A0A918MPQ6"/>
<evidence type="ECO:0000313" key="1">
    <source>
        <dbReference type="EMBL" id="GGW47738.1"/>
    </source>
</evidence>
<proteinExistence type="predicted"/>
<protein>
    <submittedName>
        <fullName evidence="1">Uncharacterized protein</fullName>
    </submittedName>
</protein>
<reference evidence="1" key="1">
    <citation type="journal article" date="2014" name="Int. J. Syst. Evol. Microbiol.">
        <title>Complete genome sequence of Corynebacterium casei LMG S-19264T (=DSM 44701T), isolated from a smear-ripened cheese.</title>
        <authorList>
            <consortium name="US DOE Joint Genome Institute (JGI-PGF)"/>
            <person name="Walter F."/>
            <person name="Albersmeier A."/>
            <person name="Kalinowski J."/>
            <person name="Ruckert C."/>
        </authorList>
    </citation>
    <scope>NUCLEOTIDE SEQUENCE</scope>
    <source>
        <strain evidence="1">KCTC 12113</strain>
    </source>
</reference>
<dbReference type="Proteomes" id="UP000634668">
    <property type="component" value="Unassembled WGS sequence"/>
</dbReference>
<sequence length="62" mass="7297">MVTCDYISFLSATKVSFLFNINVGVIHSFPNTKPMFYLKLVNLLKQYFILRIKFYKATNLQL</sequence>
<gene>
    <name evidence="1" type="ORF">GCM10007383_34710</name>
</gene>
<keyword evidence="2" id="KW-1185">Reference proteome</keyword>
<dbReference type="EMBL" id="BMWP01000033">
    <property type="protein sequence ID" value="GGW47738.1"/>
    <property type="molecule type" value="Genomic_DNA"/>
</dbReference>
<name>A0A918MPQ6_9FLAO</name>
<organism evidence="1 2">
    <name type="scientific">Arenibacter certesii</name>
    <dbReference type="NCBI Taxonomy" id="228955"/>
    <lineage>
        <taxon>Bacteria</taxon>
        <taxon>Pseudomonadati</taxon>
        <taxon>Bacteroidota</taxon>
        <taxon>Flavobacteriia</taxon>
        <taxon>Flavobacteriales</taxon>
        <taxon>Flavobacteriaceae</taxon>
        <taxon>Arenibacter</taxon>
    </lineage>
</organism>
<accession>A0A918MPQ6</accession>
<evidence type="ECO:0000313" key="2">
    <source>
        <dbReference type="Proteomes" id="UP000634668"/>
    </source>
</evidence>
<comment type="caution">
    <text evidence="1">The sequence shown here is derived from an EMBL/GenBank/DDBJ whole genome shotgun (WGS) entry which is preliminary data.</text>
</comment>
<reference evidence="1" key="2">
    <citation type="submission" date="2020-09" db="EMBL/GenBank/DDBJ databases">
        <authorList>
            <person name="Sun Q."/>
            <person name="Kim S."/>
        </authorList>
    </citation>
    <scope>NUCLEOTIDE SEQUENCE</scope>
    <source>
        <strain evidence="1">KCTC 12113</strain>
    </source>
</reference>